<protein>
    <recommendedName>
        <fullName evidence="4 14">Protoporphyrinogen IX oxidase</fullName>
        <shortName evidence="14">PPO</shortName>
        <ecNumber evidence="14 15">1.3.99.-</ecNumber>
    </recommendedName>
</protein>
<gene>
    <name evidence="16" type="primary">hemJ</name>
    <name evidence="16" type="ORF">ACFMB1_05250</name>
</gene>
<evidence type="ECO:0000256" key="5">
    <source>
        <dbReference type="ARBA" id="ARBA00022475"/>
    </source>
</evidence>
<keyword evidence="8 14" id="KW-0479">Metal-binding</keyword>
<evidence type="ECO:0000256" key="2">
    <source>
        <dbReference type="ARBA" id="ARBA00005073"/>
    </source>
</evidence>
<feature type="transmembrane region" description="Helical" evidence="14">
    <location>
        <begin position="12"/>
        <end position="33"/>
    </location>
</feature>
<keyword evidence="17" id="KW-1185">Reference proteome</keyword>
<dbReference type="InterPro" id="IPR005265">
    <property type="entry name" value="HemJ-like"/>
</dbReference>
<evidence type="ECO:0000256" key="8">
    <source>
        <dbReference type="ARBA" id="ARBA00022723"/>
    </source>
</evidence>
<name>A0ABW1KTU0_9PROT</name>
<evidence type="ECO:0000256" key="10">
    <source>
        <dbReference type="ARBA" id="ARBA00023002"/>
    </source>
</evidence>
<dbReference type="Proteomes" id="UP001596116">
    <property type="component" value="Unassembled WGS sequence"/>
</dbReference>
<feature type="transmembrane region" description="Helical" evidence="14">
    <location>
        <begin position="82"/>
        <end position="103"/>
    </location>
</feature>
<keyword evidence="11 14" id="KW-0408">Iron</keyword>
<evidence type="ECO:0000256" key="11">
    <source>
        <dbReference type="ARBA" id="ARBA00023004"/>
    </source>
</evidence>
<dbReference type="Pfam" id="PF03653">
    <property type="entry name" value="UPF0093"/>
    <property type="match status" value="1"/>
</dbReference>
<dbReference type="NCBIfam" id="TIGR00701">
    <property type="entry name" value="protoporphyrinogen oxidase HemJ"/>
    <property type="match status" value="1"/>
</dbReference>
<dbReference type="PANTHER" id="PTHR40255:SF1">
    <property type="entry name" value="PROTOPORPHYRINOGEN IX OXIDASE"/>
    <property type="match status" value="1"/>
</dbReference>
<evidence type="ECO:0000256" key="6">
    <source>
        <dbReference type="ARBA" id="ARBA00022617"/>
    </source>
</evidence>
<evidence type="ECO:0000256" key="7">
    <source>
        <dbReference type="ARBA" id="ARBA00022692"/>
    </source>
</evidence>
<feature type="transmembrane region" description="Helical" evidence="14">
    <location>
        <begin position="124"/>
        <end position="142"/>
    </location>
</feature>
<comment type="catalytic activity">
    <reaction evidence="13 14 15">
        <text>protoporphyrinogen IX + 3 A = protoporphyrin IX + 3 AH2</text>
        <dbReference type="Rhea" id="RHEA:62000"/>
        <dbReference type="ChEBI" id="CHEBI:13193"/>
        <dbReference type="ChEBI" id="CHEBI:17499"/>
        <dbReference type="ChEBI" id="CHEBI:57306"/>
        <dbReference type="ChEBI" id="CHEBI:57307"/>
    </reaction>
</comment>
<evidence type="ECO:0000256" key="13">
    <source>
        <dbReference type="ARBA" id="ARBA00048390"/>
    </source>
</evidence>
<keyword evidence="6 14" id="KW-0349">Heme</keyword>
<reference evidence="16 17" key="1">
    <citation type="submission" date="2024-09" db="EMBL/GenBank/DDBJ databases">
        <authorList>
            <person name="Zhang Z.-H."/>
        </authorList>
    </citation>
    <scope>NUCLEOTIDE SEQUENCE [LARGE SCALE GENOMIC DNA]</scope>
    <source>
        <strain evidence="16 17">HHTR114</strain>
    </source>
</reference>
<keyword evidence="10 14" id="KW-0560">Oxidoreductase</keyword>
<evidence type="ECO:0000256" key="12">
    <source>
        <dbReference type="ARBA" id="ARBA00023136"/>
    </source>
</evidence>
<dbReference type="PIRSF" id="PIRSF004638">
    <property type="entry name" value="UCP004638"/>
    <property type="match status" value="1"/>
</dbReference>
<comment type="cofactor">
    <cofactor evidence="14 15">
        <name>heme b</name>
        <dbReference type="ChEBI" id="CHEBI:60344"/>
    </cofactor>
    <text evidence="14 15">Binds 1 heme b (iron(II)-protoporphyrin IX) group per subunit.</text>
</comment>
<evidence type="ECO:0000313" key="16">
    <source>
        <dbReference type="EMBL" id="MFC6034939.1"/>
    </source>
</evidence>
<comment type="subcellular location">
    <subcellularLocation>
        <location evidence="1 14">Cell membrane</location>
        <topology evidence="1 14">Multi-pass membrane protein</topology>
    </subcellularLocation>
</comment>
<comment type="similarity">
    <text evidence="3 14 15">Belongs to the HemJ family.</text>
</comment>
<comment type="caution">
    <text evidence="16">The sequence shown here is derived from an EMBL/GenBank/DDBJ whole genome shotgun (WGS) entry which is preliminary data.</text>
</comment>
<evidence type="ECO:0000256" key="14">
    <source>
        <dbReference type="HAMAP-Rule" id="MF_02239"/>
    </source>
</evidence>
<dbReference type="HAMAP" id="MF_02239">
    <property type="entry name" value="HemJ"/>
    <property type="match status" value="1"/>
</dbReference>
<evidence type="ECO:0000256" key="4">
    <source>
        <dbReference type="ARBA" id="ARBA00017504"/>
    </source>
</evidence>
<sequence length="145" mass="16810">MLSGAYLWIKSFHLIMVIAWMAGMMYLPRLFVYQHQSEKGGEAERYFIQMQRRLLKGIINPSMVLVWVLGILMLIANPAILSAGWFHVKLALVVIISAIHGFYASSRRKFEKGERPRTEKFWRIMNEAPFLALIVIVIMVIVKPF</sequence>
<keyword evidence="5 14" id="KW-1003">Cell membrane</keyword>
<accession>A0ABW1KTU0</accession>
<dbReference type="EC" id="1.3.99.-" evidence="14 15"/>
<comment type="function">
    <text evidence="14 15">Catalyzes the oxidation of protoporphyrinogen IX to protoporphyrin IX.</text>
</comment>
<feature type="transmembrane region" description="Helical" evidence="14">
    <location>
        <begin position="54"/>
        <end position="76"/>
    </location>
</feature>
<feature type="binding site" description="axial binding residue" evidence="14">
    <location>
        <position position="13"/>
    </location>
    <ligand>
        <name>heme</name>
        <dbReference type="ChEBI" id="CHEBI:30413"/>
    </ligand>
    <ligandPart>
        <name>Fe</name>
        <dbReference type="ChEBI" id="CHEBI:18248"/>
    </ligandPart>
</feature>
<organism evidence="16 17">
    <name type="scientific">Hyphococcus aureus</name>
    <dbReference type="NCBI Taxonomy" id="2666033"/>
    <lineage>
        <taxon>Bacteria</taxon>
        <taxon>Pseudomonadati</taxon>
        <taxon>Pseudomonadota</taxon>
        <taxon>Alphaproteobacteria</taxon>
        <taxon>Parvularculales</taxon>
        <taxon>Parvularculaceae</taxon>
        <taxon>Hyphococcus</taxon>
    </lineage>
</organism>
<evidence type="ECO:0000313" key="17">
    <source>
        <dbReference type="Proteomes" id="UP001596116"/>
    </source>
</evidence>
<comment type="subunit">
    <text evidence="14">Homodimer.</text>
</comment>
<evidence type="ECO:0000256" key="1">
    <source>
        <dbReference type="ARBA" id="ARBA00004651"/>
    </source>
</evidence>
<comment type="pathway">
    <text evidence="2 14 15">Porphyrin-containing compound metabolism; protoporphyrin-IX biosynthesis; protoporphyrin-IX from protoporphyrinogen-IX: step 1/1.</text>
</comment>
<dbReference type="RefSeq" id="WP_379881509.1">
    <property type="nucleotide sequence ID" value="NZ_JBHPON010000001.1"/>
</dbReference>
<keyword evidence="12 14" id="KW-0472">Membrane</keyword>
<evidence type="ECO:0000256" key="15">
    <source>
        <dbReference type="PIRNR" id="PIRNR004638"/>
    </source>
</evidence>
<keyword evidence="9 14" id="KW-1133">Transmembrane helix</keyword>
<proteinExistence type="inferred from homology"/>
<evidence type="ECO:0000256" key="3">
    <source>
        <dbReference type="ARBA" id="ARBA00006501"/>
    </source>
</evidence>
<dbReference type="PANTHER" id="PTHR40255">
    <property type="entry name" value="UPF0093 MEMBRANE PROTEIN SLR1790"/>
    <property type="match status" value="1"/>
</dbReference>
<feature type="binding site" description="axial binding residue" evidence="14">
    <location>
        <position position="89"/>
    </location>
    <ligand>
        <name>heme</name>
        <dbReference type="ChEBI" id="CHEBI:30413"/>
    </ligand>
    <ligandPart>
        <name>Fe</name>
        <dbReference type="ChEBI" id="CHEBI:18248"/>
    </ligandPart>
</feature>
<dbReference type="EMBL" id="JBHPON010000001">
    <property type="protein sequence ID" value="MFC6034939.1"/>
    <property type="molecule type" value="Genomic_DNA"/>
</dbReference>
<keyword evidence="7 14" id="KW-0812">Transmembrane</keyword>
<evidence type="ECO:0000256" key="9">
    <source>
        <dbReference type="ARBA" id="ARBA00022989"/>
    </source>
</evidence>